<protein>
    <submittedName>
        <fullName evidence="1">Uncharacterized protein</fullName>
    </submittedName>
</protein>
<dbReference type="InParanoid" id="A0A059C0F9"/>
<name>A0A059C0F9_EUCGR</name>
<dbReference type="Gramene" id="KCW71395">
    <property type="protein sequence ID" value="KCW71395"/>
    <property type="gene ID" value="EUGRSUZ_F04465"/>
</dbReference>
<organism evidence="1">
    <name type="scientific">Eucalyptus grandis</name>
    <name type="common">Flooded gum</name>
    <dbReference type="NCBI Taxonomy" id="71139"/>
    <lineage>
        <taxon>Eukaryota</taxon>
        <taxon>Viridiplantae</taxon>
        <taxon>Streptophyta</taxon>
        <taxon>Embryophyta</taxon>
        <taxon>Tracheophyta</taxon>
        <taxon>Spermatophyta</taxon>
        <taxon>Magnoliopsida</taxon>
        <taxon>eudicotyledons</taxon>
        <taxon>Gunneridae</taxon>
        <taxon>Pentapetalae</taxon>
        <taxon>rosids</taxon>
        <taxon>malvids</taxon>
        <taxon>Myrtales</taxon>
        <taxon>Myrtaceae</taxon>
        <taxon>Myrtoideae</taxon>
        <taxon>Eucalypteae</taxon>
        <taxon>Eucalyptus</taxon>
    </lineage>
</organism>
<dbReference type="EMBL" id="KK198758">
    <property type="protein sequence ID" value="KCW71395.1"/>
    <property type="molecule type" value="Genomic_DNA"/>
</dbReference>
<accession>A0A059C0F9</accession>
<sequence>MFPSAVRISAVSMFTLESSNSDLCMALFLWSGFNRTNLYENKGKLKRRERTVYEGASFCITGSTYGDEWLGESGLRFRNQSYDCDHGQWGHEN</sequence>
<evidence type="ECO:0000313" key="1">
    <source>
        <dbReference type="EMBL" id="KCW71395.1"/>
    </source>
</evidence>
<gene>
    <name evidence="1" type="ORF">EUGRSUZ_F04465</name>
</gene>
<dbReference type="AlphaFoldDB" id="A0A059C0F9"/>
<reference evidence="1" key="1">
    <citation type="submission" date="2013-07" db="EMBL/GenBank/DDBJ databases">
        <title>The genome of Eucalyptus grandis.</title>
        <authorList>
            <person name="Schmutz J."/>
            <person name="Hayes R."/>
            <person name="Myburg A."/>
            <person name="Tuskan G."/>
            <person name="Grattapaglia D."/>
            <person name="Rokhsar D.S."/>
        </authorList>
    </citation>
    <scope>NUCLEOTIDE SEQUENCE</scope>
    <source>
        <tissue evidence="1">Leaf extractions</tissue>
    </source>
</reference>
<proteinExistence type="predicted"/>